<sequence>MTGEFTISLFMVSDWGVGTGRGASGYVDRLVQREEQSSALAPAPPVVPAKTLVGVWRDSCELAAYALDSGFVGVWHAWVRYLFGGQYALASRTPEAANRTSSPAALTLDGPLRLPGRLSEVLRERPHVALATTFRKPGVAVDPRTGGAEEGMLRFEEMARNGVTLEGRARIDGFDKLDEAQREAAVALLDAGARLLERIGGKRRRGPGRCRMTLDGPGVSPEWTPPPPDGVPPPPGGPRHEVADRPEPAGTAGPGWERVELLVTVEQPVLVAATVLGNVVRGADHLPGWCLMPEVARRLGGGAHALVRTGDLVVTAAFPVSPSGAGTLPVPRVLVHEKNADGTVIGNQMAEGGPSRGKPYREGYLVPEGPERYTVVTPAGTVRMHNTIQDDLQRPTREVGGVYVYRALATGTVLRAEVRVRTGTLDDGWARRLAGRWRIGRSAKDDYGKIQVTATPVSAPAGVPPAGGRGDGELRMWLLSGLLVRDRRLRPSMDPRDVARALERAFAKAGAPGVRLEPVTGTEERPTSTTTGRGVTSALGEQRTDSWHRGWNLPRPTLYGLAQGSCLTFTVKDGALTPEVLAEVRAAGVGERRAEGFGQVEFDHHVLLCPVDASPSVSPVPAGPAGPVEPLAPDEKGHREARVFERATWRAEIHRACERIRADPASRARVVPARVSGTQLNALRRIVRGLPSGRAESELLWLTRDKAGRPSWPKEAVTALRRLLTDPDTVWELLELPQDRLVVTRDGIESLRAELRHEAVRVLTDSCLAAHVRDEATSTGTGSER</sequence>
<feature type="region of interest" description="Disordered" evidence="3">
    <location>
        <begin position="204"/>
        <end position="254"/>
    </location>
</feature>
<proteinExistence type="predicted"/>
<comment type="subunit">
    <text evidence="2">Part of the Csm effector complex that includes Cas10, Csm2, Csm3, Csm4 and Csm5.</text>
</comment>
<feature type="domain" description="CRISPR type III-associated protein" evidence="4">
    <location>
        <begin position="45"/>
        <end position="211"/>
    </location>
</feature>
<dbReference type="InterPro" id="IPR005537">
    <property type="entry name" value="RAMP_III_fam"/>
</dbReference>
<dbReference type="RefSeq" id="WP_386193894.1">
    <property type="nucleotide sequence ID" value="NZ_JBHSBC010000032.1"/>
</dbReference>
<accession>A0ABV8F9T1</accession>
<reference evidence="6" key="1">
    <citation type="journal article" date="2019" name="Int. J. Syst. Evol. Microbiol.">
        <title>The Global Catalogue of Microorganisms (GCM) 10K type strain sequencing project: providing services to taxonomists for standard genome sequencing and annotation.</title>
        <authorList>
            <consortium name="The Broad Institute Genomics Platform"/>
            <consortium name="The Broad Institute Genome Sequencing Center for Infectious Disease"/>
            <person name="Wu L."/>
            <person name="Ma J."/>
        </authorList>
    </citation>
    <scope>NUCLEOTIDE SEQUENCE [LARGE SCALE GENOMIC DNA]</scope>
    <source>
        <strain evidence="6">TBRC 7912</strain>
    </source>
</reference>
<feature type="region of interest" description="Disordered" evidence="3">
    <location>
        <begin position="517"/>
        <end position="541"/>
    </location>
</feature>
<feature type="compositionally biased region" description="Low complexity" evidence="3">
    <location>
        <begin position="618"/>
        <end position="631"/>
    </location>
</feature>
<evidence type="ECO:0000256" key="3">
    <source>
        <dbReference type="SAM" id="MobiDB-lite"/>
    </source>
</evidence>
<evidence type="ECO:0000313" key="5">
    <source>
        <dbReference type="EMBL" id="MFC3984250.1"/>
    </source>
</evidence>
<dbReference type="PANTHER" id="PTHR35579">
    <property type="entry name" value="CRISPR SYSTEM CMS ENDORIBONUCLEASE CSM3"/>
    <property type="match status" value="1"/>
</dbReference>
<dbReference type="InterPro" id="IPR052216">
    <property type="entry name" value="CRISPR_Csm3_endoribonuclease"/>
</dbReference>
<evidence type="ECO:0000256" key="1">
    <source>
        <dbReference type="ARBA" id="ARBA00023118"/>
    </source>
</evidence>
<evidence type="ECO:0000256" key="2">
    <source>
        <dbReference type="ARBA" id="ARBA00093789"/>
    </source>
</evidence>
<dbReference type="Proteomes" id="UP001595698">
    <property type="component" value="Unassembled WGS sequence"/>
</dbReference>
<comment type="caution">
    <text evidence="5">The sequence shown here is derived from an EMBL/GenBank/DDBJ whole genome shotgun (WGS) entry which is preliminary data.</text>
</comment>
<dbReference type="EMBL" id="JBHSBC010000032">
    <property type="protein sequence ID" value="MFC3984250.1"/>
    <property type="molecule type" value="Genomic_DNA"/>
</dbReference>
<gene>
    <name evidence="5" type="ORF">ACFOYY_29225</name>
</gene>
<feature type="region of interest" description="Disordered" evidence="3">
    <location>
        <begin position="618"/>
        <end position="637"/>
    </location>
</feature>
<keyword evidence="6" id="KW-1185">Reference proteome</keyword>
<keyword evidence="1" id="KW-0051">Antiviral defense</keyword>
<evidence type="ECO:0000259" key="4">
    <source>
        <dbReference type="Pfam" id="PF03787"/>
    </source>
</evidence>
<organism evidence="5 6">
    <name type="scientific">Streptosporangium jomthongense</name>
    <dbReference type="NCBI Taxonomy" id="1193683"/>
    <lineage>
        <taxon>Bacteria</taxon>
        <taxon>Bacillati</taxon>
        <taxon>Actinomycetota</taxon>
        <taxon>Actinomycetes</taxon>
        <taxon>Streptosporangiales</taxon>
        <taxon>Streptosporangiaceae</taxon>
        <taxon>Streptosporangium</taxon>
    </lineage>
</organism>
<evidence type="ECO:0000313" key="6">
    <source>
        <dbReference type="Proteomes" id="UP001595698"/>
    </source>
</evidence>
<dbReference type="CDD" id="cd09726">
    <property type="entry name" value="RAMP_I_III"/>
    <property type="match status" value="1"/>
</dbReference>
<feature type="compositionally biased region" description="Basic and acidic residues" evidence="3">
    <location>
        <begin position="238"/>
        <end position="247"/>
    </location>
</feature>
<feature type="compositionally biased region" description="Pro residues" evidence="3">
    <location>
        <begin position="223"/>
        <end position="237"/>
    </location>
</feature>
<dbReference type="Pfam" id="PF03787">
    <property type="entry name" value="RAMPs"/>
    <property type="match status" value="1"/>
</dbReference>
<name>A0ABV8F9T1_9ACTN</name>
<dbReference type="PANTHER" id="PTHR35579:SF3">
    <property type="entry name" value="CRISPR SYSTEM CMS ENDORIBONUCLEASE CSM3"/>
    <property type="match status" value="1"/>
</dbReference>
<protein>
    <submittedName>
        <fullName evidence="5">RAMP superfamily CRISPR-associated protein</fullName>
    </submittedName>
</protein>